<gene>
    <name evidence="9" type="ORF">A3D59_04000</name>
</gene>
<keyword evidence="4" id="KW-0235">DNA replication</keyword>
<evidence type="ECO:0000256" key="1">
    <source>
        <dbReference type="ARBA" id="ARBA00012417"/>
    </source>
</evidence>
<dbReference type="SUPFAM" id="SSF48019">
    <property type="entry name" value="post-AAA+ oligomerization domain-like"/>
    <property type="match status" value="1"/>
</dbReference>
<evidence type="ECO:0000256" key="2">
    <source>
        <dbReference type="ARBA" id="ARBA00022679"/>
    </source>
</evidence>
<comment type="caution">
    <text evidence="9">The sequence shown here is derived from an EMBL/GenBank/DDBJ whole genome shotgun (WGS) entry which is preliminary data.</text>
</comment>
<dbReference type="GO" id="GO:0003677">
    <property type="term" value="F:DNA binding"/>
    <property type="evidence" value="ECO:0007669"/>
    <property type="project" value="InterPro"/>
</dbReference>
<keyword evidence="2" id="KW-0808">Transferase</keyword>
<proteinExistence type="inferred from homology"/>
<dbReference type="PANTHER" id="PTHR34388:SF1">
    <property type="entry name" value="DNA POLYMERASE III SUBUNIT DELTA"/>
    <property type="match status" value="1"/>
</dbReference>
<evidence type="ECO:0000313" key="9">
    <source>
        <dbReference type="EMBL" id="OHA68294.1"/>
    </source>
</evidence>
<dbReference type="Pfam" id="PF21694">
    <property type="entry name" value="DNA_pol3_delta_C"/>
    <property type="match status" value="1"/>
</dbReference>
<dbReference type="Proteomes" id="UP000179258">
    <property type="component" value="Unassembled WGS sequence"/>
</dbReference>
<evidence type="ECO:0000256" key="6">
    <source>
        <dbReference type="ARBA" id="ARBA00034754"/>
    </source>
</evidence>
<dbReference type="GO" id="GO:0009360">
    <property type="term" value="C:DNA polymerase III complex"/>
    <property type="evidence" value="ECO:0007669"/>
    <property type="project" value="TreeGrafter"/>
</dbReference>
<dbReference type="InterPro" id="IPR008921">
    <property type="entry name" value="DNA_pol3_clamp-load_cplx_C"/>
</dbReference>
<evidence type="ECO:0000259" key="8">
    <source>
        <dbReference type="Pfam" id="PF21694"/>
    </source>
</evidence>
<dbReference type="AlphaFoldDB" id="A0A1G2R624"/>
<evidence type="ECO:0000256" key="7">
    <source>
        <dbReference type="ARBA" id="ARBA00049244"/>
    </source>
</evidence>
<dbReference type="InterPro" id="IPR027417">
    <property type="entry name" value="P-loop_NTPase"/>
</dbReference>
<evidence type="ECO:0000313" key="10">
    <source>
        <dbReference type="Proteomes" id="UP000179258"/>
    </source>
</evidence>
<dbReference type="Gene3D" id="1.10.8.60">
    <property type="match status" value="1"/>
</dbReference>
<accession>A0A1G2R624</accession>
<keyword evidence="3" id="KW-0548">Nucleotidyltransferase</keyword>
<dbReference type="GO" id="GO:0003887">
    <property type="term" value="F:DNA-directed DNA polymerase activity"/>
    <property type="evidence" value="ECO:0007669"/>
    <property type="project" value="UniProtKB-KW"/>
</dbReference>
<comment type="similarity">
    <text evidence="6">Belongs to the DNA polymerase HolA subunit family.</text>
</comment>
<dbReference type="GO" id="GO:0006261">
    <property type="term" value="P:DNA-templated DNA replication"/>
    <property type="evidence" value="ECO:0007669"/>
    <property type="project" value="TreeGrafter"/>
</dbReference>
<dbReference type="Gene3D" id="3.40.50.300">
    <property type="entry name" value="P-loop containing nucleotide triphosphate hydrolases"/>
    <property type="match status" value="1"/>
</dbReference>
<dbReference type="PANTHER" id="PTHR34388">
    <property type="entry name" value="DNA POLYMERASE III SUBUNIT DELTA"/>
    <property type="match status" value="1"/>
</dbReference>
<name>A0A1G2R624_9BACT</name>
<evidence type="ECO:0000256" key="5">
    <source>
        <dbReference type="ARBA" id="ARBA00022932"/>
    </source>
</evidence>
<dbReference type="EC" id="2.7.7.7" evidence="1"/>
<organism evidence="9 10">
    <name type="scientific">Candidatus Wildermuthbacteria bacterium RIFCSPHIGHO2_02_FULL_47_17</name>
    <dbReference type="NCBI Taxonomy" id="1802452"/>
    <lineage>
        <taxon>Bacteria</taxon>
        <taxon>Candidatus Wildermuthiibacteriota</taxon>
    </lineage>
</organism>
<sequence length="312" mass="34882">MLVFLYGENSYLARKQLQKIIASAEKAHPNGFSVRYIDCVGENAQSAADEIWQAELVAPRRLTVFKNVFQNKNLAARLAEKGAALLKLKEAVVFYEEGLPAAKDPFFLFLKKNAAVQEFTAFRNRELELWARGEFKKYGAAIEVDALACLLGPGPSDPRFLENEIKKLAAFKRGQKIQLRDVQFLCRRSPASEIFKALDALSVGNKKKAAELLHHGVRSGDSPLYILSMVVYQLRNMLAVKELVERGKIKTAIIKETGLHPYVAQKTIACAGYFPLIKLKKIYQGLLRVDMGVKTGKLSPETALDILISRIN</sequence>
<dbReference type="NCBIfam" id="TIGR01128">
    <property type="entry name" value="holA"/>
    <property type="match status" value="1"/>
</dbReference>
<keyword evidence="5" id="KW-0239">DNA-directed DNA polymerase</keyword>
<dbReference type="Gene3D" id="1.20.272.10">
    <property type="match status" value="1"/>
</dbReference>
<dbReference type="SUPFAM" id="SSF52540">
    <property type="entry name" value="P-loop containing nucleoside triphosphate hydrolases"/>
    <property type="match status" value="1"/>
</dbReference>
<evidence type="ECO:0000256" key="3">
    <source>
        <dbReference type="ARBA" id="ARBA00022695"/>
    </source>
</evidence>
<dbReference type="InterPro" id="IPR005790">
    <property type="entry name" value="DNA_polIII_delta"/>
</dbReference>
<comment type="catalytic activity">
    <reaction evidence="7">
        <text>DNA(n) + a 2'-deoxyribonucleoside 5'-triphosphate = DNA(n+1) + diphosphate</text>
        <dbReference type="Rhea" id="RHEA:22508"/>
        <dbReference type="Rhea" id="RHEA-COMP:17339"/>
        <dbReference type="Rhea" id="RHEA-COMP:17340"/>
        <dbReference type="ChEBI" id="CHEBI:33019"/>
        <dbReference type="ChEBI" id="CHEBI:61560"/>
        <dbReference type="ChEBI" id="CHEBI:173112"/>
        <dbReference type="EC" id="2.7.7.7"/>
    </reaction>
</comment>
<feature type="domain" description="DNA polymerase III delta subunit-like C-terminal" evidence="8">
    <location>
        <begin position="192"/>
        <end position="310"/>
    </location>
</feature>
<dbReference type="InterPro" id="IPR048466">
    <property type="entry name" value="DNA_pol3_delta-like_C"/>
</dbReference>
<evidence type="ECO:0000256" key="4">
    <source>
        <dbReference type="ARBA" id="ARBA00022705"/>
    </source>
</evidence>
<reference evidence="9 10" key="1">
    <citation type="journal article" date="2016" name="Nat. Commun.">
        <title>Thousands of microbial genomes shed light on interconnected biogeochemical processes in an aquifer system.</title>
        <authorList>
            <person name="Anantharaman K."/>
            <person name="Brown C.T."/>
            <person name="Hug L.A."/>
            <person name="Sharon I."/>
            <person name="Castelle C.J."/>
            <person name="Probst A.J."/>
            <person name="Thomas B.C."/>
            <person name="Singh A."/>
            <person name="Wilkins M.J."/>
            <person name="Karaoz U."/>
            <person name="Brodie E.L."/>
            <person name="Williams K.H."/>
            <person name="Hubbard S.S."/>
            <person name="Banfield J.F."/>
        </authorList>
    </citation>
    <scope>NUCLEOTIDE SEQUENCE [LARGE SCALE GENOMIC DNA]</scope>
</reference>
<protein>
    <recommendedName>
        <fullName evidence="1">DNA-directed DNA polymerase</fullName>
        <ecNumber evidence="1">2.7.7.7</ecNumber>
    </recommendedName>
</protein>
<dbReference type="EMBL" id="MHTX01000019">
    <property type="protein sequence ID" value="OHA68294.1"/>
    <property type="molecule type" value="Genomic_DNA"/>
</dbReference>